<evidence type="ECO:0000313" key="2">
    <source>
        <dbReference type="EMBL" id="ADL58597.1"/>
    </source>
</evidence>
<dbReference type="GeneID" id="43708121"/>
<organism evidence="2 3">
    <name type="scientific">Methanothermobacter marburgensis (strain ATCC BAA-927 / DSM 2133 / JCM 14651 / NBRC 100331 / OCM 82 / Marburg)</name>
    <name type="common">Methanobacterium thermoautotrophicum</name>
    <dbReference type="NCBI Taxonomy" id="79929"/>
    <lineage>
        <taxon>Archaea</taxon>
        <taxon>Methanobacteriati</taxon>
        <taxon>Methanobacteriota</taxon>
        <taxon>Methanomada group</taxon>
        <taxon>Methanobacteria</taxon>
        <taxon>Methanobacteriales</taxon>
        <taxon>Methanobacteriaceae</taxon>
        <taxon>Methanothermobacter</taxon>
    </lineage>
</organism>
<reference evidence="2 3" key="2">
    <citation type="journal article" date="2010" name="J. Bacteriol.">
        <title>Complete genome sequence of Methanothermobacter marburgensis, a methanoarchaeon model organism.</title>
        <authorList>
            <person name="Liesegang H."/>
            <person name="Kaster A.K."/>
            <person name="Wiezer A."/>
            <person name="Goenrich M."/>
            <person name="Wollherr A."/>
            <person name="Seedorf H."/>
            <person name="Gottschalk G."/>
            <person name="Thauer R.K."/>
        </authorList>
    </citation>
    <scope>NUCLEOTIDE SEQUENCE [LARGE SCALE GENOMIC DNA]</scope>
    <source>
        <strain evidence="3">ATCC BAA-927 / DSM 2133 / JCM 14651 / NBRC 100331 / OCM 82 / Marburg</strain>
    </source>
</reference>
<dbReference type="EMBL" id="CP001710">
    <property type="protein sequence ID" value="ADL58597.1"/>
    <property type="molecule type" value="Genomic_DNA"/>
</dbReference>
<evidence type="ECO:0000256" key="1">
    <source>
        <dbReference type="SAM" id="Coils"/>
    </source>
</evidence>
<dbReference type="GeneID" id="9704710"/>
<dbReference type="STRING" id="79929.MTBMA_c10020"/>
<dbReference type="RefSeq" id="WP_013295820.1">
    <property type="nucleotide sequence ID" value="NC_014408.1"/>
</dbReference>
<gene>
    <name evidence="2" type="ordered locus">MTBMA_c10020</name>
</gene>
<dbReference type="KEGG" id="mmg:MTBMA_c10020"/>
<dbReference type="HOGENOM" id="CLU_1954705_0_0_2"/>
<keyword evidence="3" id="KW-1185">Reference proteome</keyword>
<accession>D9PWJ9</accession>
<proteinExistence type="predicted"/>
<sequence>MELEEKIRELESEIKEKDGRIRELELKLAECLGRVDELRSEKSELQEEVNRLHVMKLDLKLRNLQELEDENNRLKHRIEITKGLLDDARERLEVLEGVVDEFLKQGLTGRLRGREPEGLIYYRKRFGD</sequence>
<dbReference type="AlphaFoldDB" id="D9PWJ9"/>
<dbReference type="PaxDb" id="79929-MTBMA_c10020"/>
<name>D9PWJ9_METTM</name>
<reference key="1">
    <citation type="submission" date="2009-08" db="EMBL/GenBank/DDBJ databases">
        <title>The genome sequence of Methanothermobacter marburgensis.</title>
        <authorList>
            <person name="Kaster A."/>
            <person name="Seedorf H."/>
            <person name="Goenrich M."/>
            <person name="Wiezer A."/>
            <person name="Liesegang H."/>
            <person name="Thauer R."/>
            <person name="Gottschalk G."/>
        </authorList>
    </citation>
    <scope>NUCLEOTIDE SEQUENCE</scope>
    <source>
        <strain>Marburg</strain>
    </source>
</reference>
<dbReference type="PATRIC" id="fig|79929.8.peg.982"/>
<protein>
    <submittedName>
        <fullName evidence="2">Uncharacterized protein</fullName>
    </submittedName>
</protein>
<dbReference type="OrthoDB" id="80968at2157"/>
<dbReference type="Proteomes" id="UP000000345">
    <property type="component" value="Chromosome"/>
</dbReference>
<dbReference type="SUPFAM" id="SSF90257">
    <property type="entry name" value="Myosin rod fragments"/>
    <property type="match status" value="1"/>
</dbReference>
<keyword evidence="1" id="KW-0175">Coiled coil</keyword>
<evidence type="ECO:0000313" key="3">
    <source>
        <dbReference type="Proteomes" id="UP000000345"/>
    </source>
</evidence>
<feature type="coiled-coil region" evidence="1">
    <location>
        <begin position="7"/>
        <end position="105"/>
    </location>
</feature>